<organism evidence="2 3">
    <name type="scientific">Polyplosphaeria fusca</name>
    <dbReference type="NCBI Taxonomy" id="682080"/>
    <lineage>
        <taxon>Eukaryota</taxon>
        <taxon>Fungi</taxon>
        <taxon>Dikarya</taxon>
        <taxon>Ascomycota</taxon>
        <taxon>Pezizomycotina</taxon>
        <taxon>Dothideomycetes</taxon>
        <taxon>Pleosporomycetidae</taxon>
        <taxon>Pleosporales</taxon>
        <taxon>Tetraplosphaeriaceae</taxon>
        <taxon>Polyplosphaeria</taxon>
    </lineage>
</organism>
<reference evidence="2" key="1">
    <citation type="journal article" date="2020" name="Stud. Mycol.">
        <title>101 Dothideomycetes genomes: a test case for predicting lifestyles and emergence of pathogens.</title>
        <authorList>
            <person name="Haridas S."/>
            <person name="Albert R."/>
            <person name="Binder M."/>
            <person name="Bloem J."/>
            <person name="Labutti K."/>
            <person name="Salamov A."/>
            <person name="Andreopoulos B."/>
            <person name="Baker S."/>
            <person name="Barry K."/>
            <person name="Bills G."/>
            <person name="Bluhm B."/>
            <person name="Cannon C."/>
            <person name="Castanera R."/>
            <person name="Culley D."/>
            <person name="Daum C."/>
            <person name="Ezra D."/>
            <person name="Gonzalez J."/>
            <person name="Henrissat B."/>
            <person name="Kuo A."/>
            <person name="Liang C."/>
            <person name="Lipzen A."/>
            <person name="Lutzoni F."/>
            <person name="Magnuson J."/>
            <person name="Mondo S."/>
            <person name="Nolan M."/>
            <person name="Ohm R."/>
            <person name="Pangilinan J."/>
            <person name="Park H.-J."/>
            <person name="Ramirez L."/>
            <person name="Alfaro M."/>
            <person name="Sun H."/>
            <person name="Tritt A."/>
            <person name="Yoshinaga Y."/>
            <person name="Zwiers L.-H."/>
            <person name="Turgeon B."/>
            <person name="Goodwin S."/>
            <person name="Spatafora J."/>
            <person name="Crous P."/>
            <person name="Grigoriev I."/>
        </authorList>
    </citation>
    <scope>NUCLEOTIDE SEQUENCE</scope>
    <source>
        <strain evidence="2">CBS 125425</strain>
    </source>
</reference>
<accession>A0A9P4R1U5</accession>
<dbReference type="EMBL" id="ML996115">
    <property type="protein sequence ID" value="KAF2737612.1"/>
    <property type="molecule type" value="Genomic_DNA"/>
</dbReference>
<proteinExistence type="predicted"/>
<dbReference type="AlphaFoldDB" id="A0A9P4R1U5"/>
<dbReference type="Proteomes" id="UP000799444">
    <property type="component" value="Unassembled WGS sequence"/>
</dbReference>
<evidence type="ECO:0000313" key="2">
    <source>
        <dbReference type="EMBL" id="KAF2737612.1"/>
    </source>
</evidence>
<feature type="signal peptide" evidence="1">
    <location>
        <begin position="1"/>
        <end position="18"/>
    </location>
</feature>
<evidence type="ECO:0008006" key="4">
    <source>
        <dbReference type="Google" id="ProtNLM"/>
    </source>
</evidence>
<keyword evidence="3" id="KW-1185">Reference proteome</keyword>
<keyword evidence="1" id="KW-0732">Signal</keyword>
<protein>
    <recommendedName>
        <fullName evidence="4">Ubiquitin 3 binding protein But2 C-terminal domain-containing protein</fullName>
    </recommendedName>
</protein>
<evidence type="ECO:0000313" key="3">
    <source>
        <dbReference type="Proteomes" id="UP000799444"/>
    </source>
</evidence>
<gene>
    <name evidence="2" type="ORF">EJ04DRAFT_574553</name>
</gene>
<name>A0A9P4R1U5_9PLEO</name>
<feature type="chain" id="PRO_5040280493" description="Ubiquitin 3 binding protein But2 C-terminal domain-containing protein" evidence="1">
    <location>
        <begin position="19"/>
        <end position="180"/>
    </location>
</feature>
<sequence>MLTFLPQLLLLLSTPTTSTPLPAPNPATEKWSIPSLTLHFSTGQPWPTPWHPPVVFDTEFRFTLTLPEGPFACASTFHPGAFPNGTIACGRAGGGGEEEVVVVVGVGFTMRRVHPGSAGRPELDLLLGLGKSVDGGEGGRASWAAEQRVGQELLDCEWGHPLDGVRCGLKEGLVVEAKES</sequence>
<comment type="caution">
    <text evidence="2">The sequence shown here is derived from an EMBL/GenBank/DDBJ whole genome shotgun (WGS) entry which is preliminary data.</text>
</comment>
<evidence type="ECO:0000256" key="1">
    <source>
        <dbReference type="SAM" id="SignalP"/>
    </source>
</evidence>